<reference evidence="2 3" key="1">
    <citation type="submission" date="2019-05" db="EMBL/GenBank/DDBJ databases">
        <title>Another draft genome of Portunus trituberculatus and its Hox gene families provides insights of decapod evolution.</title>
        <authorList>
            <person name="Jeong J.-H."/>
            <person name="Song I."/>
            <person name="Kim S."/>
            <person name="Choi T."/>
            <person name="Kim D."/>
            <person name="Ryu S."/>
            <person name="Kim W."/>
        </authorList>
    </citation>
    <scope>NUCLEOTIDE SEQUENCE [LARGE SCALE GENOMIC DNA]</scope>
    <source>
        <tissue evidence="2">Muscle</tissue>
    </source>
</reference>
<sequence>MSALGKPLHTSPSLPSFPPPFDSPHESCSLQTRPRTPSHLTEQHFTDRMTRFLHYELEKHS</sequence>
<proteinExistence type="predicted"/>
<comment type="caution">
    <text evidence="2">The sequence shown here is derived from an EMBL/GenBank/DDBJ whole genome shotgun (WGS) entry which is preliminary data.</text>
</comment>
<evidence type="ECO:0000256" key="1">
    <source>
        <dbReference type="SAM" id="MobiDB-lite"/>
    </source>
</evidence>
<evidence type="ECO:0000313" key="2">
    <source>
        <dbReference type="EMBL" id="MPC38271.1"/>
    </source>
</evidence>
<keyword evidence="3" id="KW-1185">Reference proteome</keyword>
<gene>
    <name evidence="2" type="ORF">E2C01_031777</name>
</gene>
<dbReference type="EMBL" id="VSRR010004026">
    <property type="protein sequence ID" value="MPC38271.1"/>
    <property type="molecule type" value="Genomic_DNA"/>
</dbReference>
<feature type="region of interest" description="Disordered" evidence="1">
    <location>
        <begin position="1"/>
        <end position="45"/>
    </location>
</feature>
<dbReference type="Proteomes" id="UP000324222">
    <property type="component" value="Unassembled WGS sequence"/>
</dbReference>
<name>A0A5B7EUC8_PORTR</name>
<organism evidence="2 3">
    <name type="scientific">Portunus trituberculatus</name>
    <name type="common">Swimming crab</name>
    <name type="synonym">Neptunus trituberculatus</name>
    <dbReference type="NCBI Taxonomy" id="210409"/>
    <lineage>
        <taxon>Eukaryota</taxon>
        <taxon>Metazoa</taxon>
        <taxon>Ecdysozoa</taxon>
        <taxon>Arthropoda</taxon>
        <taxon>Crustacea</taxon>
        <taxon>Multicrustacea</taxon>
        <taxon>Malacostraca</taxon>
        <taxon>Eumalacostraca</taxon>
        <taxon>Eucarida</taxon>
        <taxon>Decapoda</taxon>
        <taxon>Pleocyemata</taxon>
        <taxon>Brachyura</taxon>
        <taxon>Eubrachyura</taxon>
        <taxon>Portunoidea</taxon>
        <taxon>Portunidae</taxon>
        <taxon>Portuninae</taxon>
        <taxon>Portunus</taxon>
    </lineage>
</organism>
<evidence type="ECO:0000313" key="3">
    <source>
        <dbReference type="Proteomes" id="UP000324222"/>
    </source>
</evidence>
<protein>
    <submittedName>
        <fullName evidence="2">Uncharacterized protein</fullName>
    </submittedName>
</protein>
<dbReference type="AlphaFoldDB" id="A0A5B7EUC8"/>
<feature type="compositionally biased region" description="Polar residues" evidence="1">
    <location>
        <begin position="28"/>
        <end position="40"/>
    </location>
</feature>
<accession>A0A5B7EUC8</accession>